<feature type="zinc finger region" description="C3H1-type" evidence="1">
    <location>
        <begin position="35"/>
        <end position="64"/>
    </location>
</feature>
<keyword evidence="1" id="KW-0863">Zinc-finger</keyword>
<dbReference type="SUPFAM" id="SSF57667">
    <property type="entry name" value="beta-beta-alpha zinc fingers"/>
    <property type="match status" value="1"/>
</dbReference>
<gene>
    <name evidence="4" type="primary">yop-1</name>
    <name evidence="4" type="ORF">SPIL2461_LOCUS5884</name>
</gene>
<comment type="caution">
    <text evidence="4">The sequence shown here is derived from an EMBL/GenBank/DDBJ whole genome shotgun (WGS) entry which is preliminary data.</text>
</comment>
<evidence type="ECO:0000256" key="1">
    <source>
        <dbReference type="PROSITE-ProRule" id="PRU00723"/>
    </source>
</evidence>
<dbReference type="Gene3D" id="3.30.160.60">
    <property type="entry name" value="Classic Zinc Finger"/>
    <property type="match status" value="1"/>
</dbReference>
<dbReference type="OrthoDB" id="411372at2759"/>
<dbReference type="PROSITE" id="PS00028">
    <property type="entry name" value="ZINC_FINGER_C2H2_1"/>
    <property type="match status" value="1"/>
</dbReference>
<dbReference type="InterPro" id="IPR013087">
    <property type="entry name" value="Znf_C2H2_type"/>
</dbReference>
<evidence type="ECO:0000259" key="3">
    <source>
        <dbReference type="PROSITE" id="PS50157"/>
    </source>
</evidence>
<dbReference type="PROSITE" id="PS50157">
    <property type="entry name" value="ZINC_FINGER_C2H2_2"/>
    <property type="match status" value="1"/>
</dbReference>
<dbReference type="Proteomes" id="UP000649617">
    <property type="component" value="Unassembled WGS sequence"/>
</dbReference>
<keyword evidence="1" id="KW-0479">Metal-binding</keyword>
<dbReference type="GO" id="GO:0008270">
    <property type="term" value="F:zinc ion binding"/>
    <property type="evidence" value="ECO:0007669"/>
    <property type="project" value="UniProtKB-KW"/>
</dbReference>
<dbReference type="Pfam" id="PF12874">
    <property type="entry name" value="zf-met"/>
    <property type="match status" value="1"/>
</dbReference>
<sequence>MHVSAEKLTNEERAQVLRELPLRKFSQKLADVIAGLNIPRCKDFHQRGGCKRPPGKCHFWHLTDASVARWAGFNFWCDVCCKAFTSKDQMIEHEQSKPHCERAGFEFSGRLGQKDGERGGR</sequence>
<reference evidence="4" key="1">
    <citation type="submission" date="2021-02" db="EMBL/GenBank/DDBJ databases">
        <authorList>
            <person name="Dougan E. K."/>
            <person name="Rhodes N."/>
            <person name="Thang M."/>
            <person name="Chan C."/>
        </authorList>
    </citation>
    <scope>NUCLEOTIDE SEQUENCE</scope>
</reference>
<dbReference type="PROSITE" id="PS50103">
    <property type="entry name" value="ZF_C3H1"/>
    <property type="match status" value="1"/>
</dbReference>
<keyword evidence="1" id="KW-0862">Zinc</keyword>
<proteinExistence type="predicted"/>
<feature type="domain" description="C2H2-type" evidence="3">
    <location>
        <begin position="75"/>
        <end position="104"/>
    </location>
</feature>
<evidence type="ECO:0000313" key="5">
    <source>
        <dbReference type="Proteomes" id="UP000649617"/>
    </source>
</evidence>
<keyword evidence="5" id="KW-1185">Reference proteome</keyword>
<name>A0A812MPX6_SYMPI</name>
<dbReference type="EMBL" id="CAJNIZ010008569">
    <property type="protein sequence ID" value="CAE7269072.1"/>
    <property type="molecule type" value="Genomic_DNA"/>
</dbReference>
<dbReference type="InterPro" id="IPR036236">
    <property type="entry name" value="Znf_C2H2_sf"/>
</dbReference>
<accession>A0A812MPX6</accession>
<organism evidence="4 5">
    <name type="scientific">Symbiodinium pilosum</name>
    <name type="common">Dinoflagellate</name>
    <dbReference type="NCBI Taxonomy" id="2952"/>
    <lineage>
        <taxon>Eukaryota</taxon>
        <taxon>Sar</taxon>
        <taxon>Alveolata</taxon>
        <taxon>Dinophyceae</taxon>
        <taxon>Suessiales</taxon>
        <taxon>Symbiodiniaceae</taxon>
        <taxon>Symbiodinium</taxon>
    </lineage>
</organism>
<feature type="non-terminal residue" evidence="4">
    <location>
        <position position="121"/>
    </location>
</feature>
<evidence type="ECO:0000313" key="4">
    <source>
        <dbReference type="EMBL" id="CAE7269072.1"/>
    </source>
</evidence>
<dbReference type="AlphaFoldDB" id="A0A812MPX6"/>
<feature type="domain" description="C3H1-type" evidence="2">
    <location>
        <begin position="35"/>
        <end position="64"/>
    </location>
</feature>
<evidence type="ECO:0000259" key="2">
    <source>
        <dbReference type="PROSITE" id="PS50103"/>
    </source>
</evidence>
<protein>
    <submittedName>
        <fullName evidence="4">Yop-1 protein</fullName>
    </submittedName>
</protein>
<dbReference type="InterPro" id="IPR000571">
    <property type="entry name" value="Znf_CCCH"/>
</dbReference>